<evidence type="ECO:0000313" key="1">
    <source>
        <dbReference type="EMBL" id="OES45218.1"/>
    </source>
</evidence>
<proteinExistence type="predicted"/>
<dbReference type="STRING" id="1714016.BA724_04210"/>
<gene>
    <name evidence="1" type="ORF">BA724_04210</name>
</gene>
<dbReference type="EMBL" id="MAMP01000020">
    <property type="protein sequence ID" value="OES45218.1"/>
    <property type="molecule type" value="Genomic_DNA"/>
</dbReference>
<evidence type="ECO:0000313" key="2">
    <source>
        <dbReference type="Proteomes" id="UP000095658"/>
    </source>
</evidence>
<reference evidence="1 2" key="1">
    <citation type="submission" date="2016-06" db="EMBL/GenBank/DDBJ databases">
        <title>Domibacillus iocasae genome sequencing.</title>
        <authorList>
            <person name="Verma A."/>
            <person name="Pal Y."/>
            <person name="Ojha A.K."/>
            <person name="Krishnamurthi S."/>
        </authorList>
    </citation>
    <scope>NUCLEOTIDE SEQUENCE [LARGE SCALE GENOMIC DNA]</scope>
    <source>
        <strain evidence="1 2">DSM 29979</strain>
    </source>
</reference>
<dbReference type="AlphaFoldDB" id="A0A1E7DRA3"/>
<accession>A0A1E7DRA3</accession>
<comment type="caution">
    <text evidence="1">The sequence shown here is derived from an EMBL/GenBank/DDBJ whole genome shotgun (WGS) entry which is preliminary data.</text>
</comment>
<dbReference type="Proteomes" id="UP000095658">
    <property type="component" value="Unassembled WGS sequence"/>
</dbReference>
<keyword evidence="2" id="KW-1185">Reference proteome</keyword>
<dbReference type="OrthoDB" id="2665630at2"/>
<name>A0A1E7DRA3_9BACI</name>
<sequence length="86" mass="9981">MIYTIEYKDNSDREQVKAEYAHLLLVEERNISEGNFLIFSDLELVQDIIYTTVPSKEIDTLMTSNTETAEYLIDLDFRLSSIELGL</sequence>
<organism evidence="1 2">
    <name type="scientific">Domibacillus iocasae</name>
    <dbReference type="NCBI Taxonomy" id="1714016"/>
    <lineage>
        <taxon>Bacteria</taxon>
        <taxon>Bacillati</taxon>
        <taxon>Bacillota</taxon>
        <taxon>Bacilli</taxon>
        <taxon>Bacillales</taxon>
        <taxon>Bacillaceae</taxon>
        <taxon>Domibacillus</taxon>
    </lineage>
</organism>
<dbReference type="RefSeq" id="WP_069938099.1">
    <property type="nucleotide sequence ID" value="NZ_MAMP01000020.1"/>
</dbReference>
<protein>
    <submittedName>
        <fullName evidence="1">Uncharacterized protein</fullName>
    </submittedName>
</protein>